<dbReference type="EMBL" id="MN431657">
    <property type="protein sequence ID" value="QMX77341.1"/>
    <property type="molecule type" value="Genomic_DNA"/>
</dbReference>
<keyword evidence="1" id="KW-0934">Plastid</keyword>
<keyword evidence="1" id="KW-0150">Chloroplast</keyword>
<proteinExistence type="predicted"/>
<name>A0A7G5VUH4_9RHOD</name>
<dbReference type="AlphaFoldDB" id="A0A7G5VUH4"/>
<dbReference type="RefSeq" id="YP_009968240.1">
    <property type="nucleotide sequence ID" value="NC_051883.1"/>
</dbReference>
<organism evidence="1">
    <name type="scientific">Cyanidiococcus yangmingshanensis</name>
    <dbReference type="NCBI Taxonomy" id="2690220"/>
    <lineage>
        <taxon>Eukaryota</taxon>
        <taxon>Rhodophyta</taxon>
        <taxon>Bangiophyceae</taxon>
        <taxon>Cyanidiales</taxon>
        <taxon>Cyanidiaceae</taxon>
        <taxon>Cyanidiococcus</taxon>
    </lineage>
</organism>
<dbReference type="GeneID" id="60450241"/>
<reference evidence="1" key="1">
    <citation type="submission" date="2019-09" db="EMBL/GenBank/DDBJ databases">
        <authorList>
            <person name="Liu S.-L."/>
            <person name="Chiang Y.-R."/>
            <person name="Fu H.-Y."/>
        </authorList>
    </citation>
    <scope>NUCLEOTIDE SEQUENCE</scope>
    <source>
        <strain evidence="1">THAL066</strain>
    </source>
</reference>
<sequence>MTPAASVCSRYTTSSIVCKSFINEAQCWVSLTIHHHKWDLVHISTNCQSGIWCWYRLGLCRGIGLAEVDVNQLSAISVYSFIGWSIMNRRKSQLMLTHIRTISKKYWMYVYEEGKQIICV</sequence>
<evidence type="ECO:0000313" key="1">
    <source>
        <dbReference type="EMBL" id="QMX77341.1"/>
    </source>
</evidence>
<accession>A0A7G5VUH4</accession>
<geneLocation type="chloroplast" evidence="1"/>
<protein>
    <submittedName>
        <fullName evidence="1">Uncharacterized protein</fullName>
    </submittedName>
</protein>
<gene>
    <name evidence="1" type="primary">ORF138</name>
</gene>